<dbReference type="AlphaFoldDB" id="A0A919AVL2"/>
<sequence>MHGDAVGLQPGGEGPGEVLGRRLTERGRQGRAGLGLRAERALDRGRREAGVGEGQAQGVDVAGEAGVDDGDPLGGRDGRELGGQGAGVTRRADGEAQRPQVVLEGGAGGRRTGEDGGRQTNSLLGSWRGRRGARRGPGAGARRAGPRRSGAAACGTSAEAIGSTEGTVHPHGRRARAPPSGRPGGAGGSRRYRTKVPQTGERHGETFPAIRLD</sequence>
<keyword evidence="3" id="KW-1185">Reference proteome</keyword>
<evidence type="ECO:0000313" key="2">
    <source>
        <dbReference type="EMBL" id="GHF26938.1"/>
    </source>
</evidence>
<feature type="compositionally biased region" description="Low complexity" evidence="1">
    <location>
        <begin position="54"/>
        <end position="65"/>
    </location>
</feature>
<gene>
    <name evidence="2" type="ORF">GCM10010218_04830</name>
</gene>
<evidence type="ECO:0000313" key="3">
    <source>
        <dbReference type="Proteomes" id="UP000638313"/>
    </source>
</evidence>
<evidence type="ECO:0000256" key="1">
    <source>
        <dbReference type="SAM" id="MobiDB-lite"/>
    </source>
</evidence>
<feature type="compositionally biased region" description="Basic and acidic residues" evidence="1">
    <location>
        <begin position="19"/>
        <end position="28"/>
    </location>
</feature>
<name>A0A919AVL2_9ACTN</name>
<dbReference type="EMBL" id="BNBD01000001">
    <property type="protein sequence ID" value="GHF26938.1"/>
    <property type="molecule type" value="Genomic_DNA"/>
</dbReference>
<dbReference type="Proteomes" id="UP000638313">
    <property type="component" value="Unassembled WGS sequence"/>
</dbReference>
<protein>
    <submittedName>
        <fullName evidence="2">Uncharacterized protein</fullName>
    </submittedName>
</protein>
<comment type="caution">
    <text evidence="2">The sequence shown here is derived from an EMBL/GenBank/DDBJ whole genome shotgun (WGS) entry which is preliminary data.</text>
</comment>
<feature type="region of interest" description="Disordered" evidence="1">
    <location>
        <begin position="1"/>
        <end position="213"/>
    </location>
</feature>
<feature type="compositionally biased region" description="Low complexity" evidence="1">
    <location>
        <begin position="140"/>
        <end position="153"/>
    </location>
</feature>
<organism evidence="2 3">
    <name type="scientific">Streptomyces mashuensis</name>
    <dbReference type="NCBI Taxonomy" id="33904"/>
    <lineage>
        <taxon>Bacteria</taxon>
        <taxon>Bacillati</taxon>
        <taxon>Actinomycetota</taxon>
        <taxon>Actinomycetes</taxon>
        <taxon>Kitasatosporales</taxon>
        <taxon>Streptomycetaceae</taxon>
        <taxon>Streptomyces</taxon>
    </lineage>
</organism>
<accession>A0A919AVL2</accession>
<proteinExistence type="predicted"/>
<feature type="compositionally biased region" description="Basic and acidic residues" evidence="1">
    <location>
        <begin position="37"/>
        <end position="50"/>
    </location>
</feature>
<reference evidence="2" key="2">
    <citation type="submission" date="2020-09" db="EMBL/GenBank/DDBJ databases">
        <authorList>
            <person name="Sun Q."/>
            <person name="Ohkuma M."/>
        </authorList>
    </citation>
    <scope>NUCLEOTIDE SEQUENCE</scope>
    <source>
        <strain evidence="2">JCM 4059</strain>
    </source>
</reference>
<reference evidence="2" key="1">
    <citation type="journal article" date="2014" name="Int. J. Syst. Evol. Microbiol.">
        <title>Complete genome sequence of Corynebacterium casei LMG S-19264T (=DSM 44701T), isolated from a smear-ripened cheese.</title>
        <authorList>
            <consortium name="US DOE Joint Genome Institute (JGI-PGF)"/>
            <person name="Walter F."/>
            <person name="Albersmeier A."/>
            <person name="Kalinowski J."/>
            <person name="Ruckert C."/>
        </authorList>
    </citation>
    <scope>NUCLEOTIDE SEQUENCE</scope>
    <source>
        <strain evidence="2">JCM 4059</strain>
    </source>
</reference>